<reference evidence="3 4" key="1">
    <citation type="submission" date="2017-10" db="EMBL/GenBank/DDBJ databases">
        <title>Bacillus sp. nov., a halophilic bacterium isolated from a Keqin Lake.</title>
        <authorList>
            <person name="Wang H."/>
        </authorList>
    </citation>
    <scope>NUCLEOTIDE SEQUENCE [LARGE SCALE GENOMIC DNA]</scope>
    <source>
        <strain evidence="3 4">KQ-12</strain>
    </source>
</reference>
<dbReference type="PROSITE" id="PS00061">
    <property type="entry name" value="ADH_SHORT"/>
    <property type="match status" value="1"/>
</dbReference>
<organism evidence="3 4">
    <name type="scientific">Salipaludibacillus keqinensis</name>
    <dbReference type="NCBI Taxonomy" id="2045207"/>
    <lineage>
        <taxon>Bacteria</taxon>
        <taxon>Bacillati</taxon>
        <taxon>Bacillota</taxon>
        <taxon>Bacilli</taxon>
        <taxon>Bacillales</taxon>
        <taxon>Bacillaceae</taxon>
    </lineage>
</organism>
<name>A0A323TI17_9BACI</name>
<dbReference type="OrthoDB" id="9803333at2"/>
<dbReference type="GO" id="GO:0016491">
    <property type="term" value="F:oxidoreductase activity"/>
    <property type="evidence" value="ECO:0007669"/>
    <property type="project" value="UniProtKB-KW"/>
</dbReference>
<dbReference type="InterPro" id="IPR002347">
    <property type="entry name" value="SDR_fam"/>
</dbReference>
<gene>
    <name evidence="3" type="ORF">CR194_02480</name>
</gene>
<evidence type="ECO:0008006" key="5">
    <source>
        <dbReference type="Google" id="ProtNLM"/>
    </source>
</evidence>
<dbReference type="InterPro" id="IPR020904">
    <property type="entry name" value="Sc_DH/Rdtase_CS"/>
</dbReference>
<dbReference type="PRINTS" id="PR00081">
    <property type="entry name" value="GDHRDH"/>
</dbReference>
<protein>
    <recommendedName>
        <fullName evidence="5">Oxidoreductase</fullName>
    </recommendedName>
</protein>
<keyword evidence="2" id="KW-0560">Oxidoreductase</keyword>
<evidence type="ECO:0000313" key="3">
    <source>
        <dbReference type="EMBL" id="PYZ94419.1"/>
    </source>
</evidence>
<evidence type="ECO:0000256" key="1">
    <source>
        <dbReference type="ARBA" id="ARBA00006484"/>
    </source>
</evidence>
<dbReference type="PRINTS" id="PR00080">
    <property type="entry name" value="SDRFAMILY"/>
</dbReference>
<dbReference type="EMBL" id="PDOD01000001">
    <property type="protein sequence ID" value="PYZ94419.1"/>
    <property type="molecule type" value="Genomic_DNA"/>
</dbReference>
<dbReference type="Proteomes" id="UP000248214">
    <property type="component" value="Unassembled WGS sequence"/>
</dbReference>
<keyword evidence="4" id="KW-1185">Reference proteome</keyword>
<dbReference type="RefSeq" id="WP_110608052.1">
    <property type="nucleotide sequence ID" value="NZ_PDOD01000001.1"/>
</dbReference>
<comment type="caution">
    <text evidence="3">The sequence shown here is derived from an EMBL/GenBank/DDBJ whole genome shotgun (WGS) entry which is preliminary data.</text>
</comment>
<dbReference type="Gene3D" id="3.40.50.720">
    <property type="entry name" value="NAD(P)-binding Rossmann-like Domain"/>
    <property type="match status" value="1"/>
</dbReference>
<dbReference type="FunFam" id="3.40.50.720:FF:000084">
    <property type="entry name" value="Short-chain dehydrogenase reductase"/>
    <property type="match status" value="1"/>
</dbReference>
<sequence length="247" mass="27493">MPNLKDKEVIVTGAANGIGKVISEHYALQGAHIWMIDVDDKKGRKLEAHFSEKGWRSTFVHLDVASPKEIQRFFQMLTEKNIRIDTLINNAGVSSFVSLDELDVEEWDRVLNTNVRSAMLFSKSVVNIKNQGISIINIASTRALMSEPGSEAYAASKGALVALTHALAASLSSEGIRVNAISPGWIQNENYDQLREIDHQQHWSKRVGKPSDIARACLFLSNDENDFITGENLVIDGGMTRKMIYNH</sequence>
<dbReference type="InterPro" id="IPR036291">
    <property type="entry name" value="NAD(P)-bd_dom_sf"/>
</dbReference>
<dbReference type="Pfam" id="PF13561">
    <property type="entry name" value="adh_short_C2"/>
    <property type="match status" value="1"/>
</dbReference>
<dbReference type="PANTHER" id="PTHR24321">
    <property type="entry name" value="DEHYDROGENASES, SHORT CHAIN"/>
    <property type="match status" value="1"/>
</dbReference>
<dbReference type="PANTHER" id="PTHR24321:SF8">
    <property type="entry name" value="ESTRADIOL 17-BETA-DEHYDROGENASE 8-RELATED"/>
    <property type="match status" value="1"/>
</dbReference>
<dbReference type="GO" id="GO:0008206">
    <property type="term" value="P:bile acid metabolic process"/>
    <property type="evidence" value="ECO:0007669"/>
    <property type="project" value="UniProtKB-ARBA"/>
</dbReference>
<dbReference type="SUPFAM" id="SSF51735">
    <property type="entry name" value="NAD(P)-binding Rossmann-fold domains"/>
    <property type="match status" value="1"/>
</dbReference>
<proteinExistence type="inferred from homology"/>
<dbReference type="AlphaFoldDB" id="A0A323TI17"/>
<accession>A0A323TI17</accession>
<evidence type="ECO:0000256" key="2">
    <source>
        <dbReference type="ARBA" id="ARBA00023002"/>
    </source>
</evidence>
<evidence type="ECO:0000313" key="4">
    <source>
        <dbReference type="Proteomes" id="UP000248214"/>
    </source>
</evidence>
<comment type="similarity">
    <text evidence="1">Belongs to the short-chain dehydrogenases/reductases (SDR) family.</text>
</comment>